<evidence type="ECO:0008006" key="3">
    <source>
        <dbReference type="Google" id="ProtNLM"/>
    </source>
</evidence>
<dbReference type="Proteomes" id="UP001416393">
    <property type="component" value="Unassembled WGS sequence"/>
</dbReference>
<keyword evidence="2" id="KW-1185">Reference proteome</keyword>
<evidence type="ECO:0000313" key="1">
    <source>
        <dbReference type="EMBL" id="MEN3324152.1"/>
    </source>
</evidence>
<dbReference type="RefSeq" id="WP_346241958.1">
    <property type="nucleotide sequence ID" value="NZ_JAZHYP010000004.1"/>
</dbReference>
<protein>
    <recommendedName>
        <fullName evidence="3">Secreted protein (Por secretion system target)</fullName>
    </recommendedName>
</protein>
<dbReference type="EMBL" id="JAZHYP010000004">
    <property type="protein sequence ID" value="MEN3324152.1"/>
    <property type="molecule type" value="Genomic_DNA"/>
</dbReference>
<evidence type="ECO:0000313" key="2">
    <source>
        <dbReference type="Proteomes" id="UP001416393"/>
    </source>
</evidence>
<sequence length="879" mass="93792">MKQKIKNHLFLLLIVILPIQLEAQAKKVLYVNQTGVGSSTTSTSDPDEDAVIIMLESDPNFELTYVETTQDGNNIPALTGFDLVIVQENMSSGAGLLKPDGVLGVKNVPIPIIYNKTSAFRDGRAVTDADAVTVNTQNLFITVPESNQSHDIFSGIDFSEGDQIRITYELSNSDGSELGNKAIEIVNNLEISTPGTLLATVPQVINQEKAIVINYLPAGTQLGEAVTDVLNVDAVALSFSYGPLVRNNGKNITSEALTIWRNAAYILTGLSVPDELYYNPETAKKVLYVNPIGVDPGTGGGSTPGYDPVIRMLEFDKHFTVTYVETPSDGSAIPDLSGYDLVIAQEAIDSDAGLFQPNGPLGIKNVSIPIIYNKTWAFRNGKAITDADATVTGTQNFFITVPQANQSHDMFSGIDFSGSDQVRITHELANDDGSPGGTKAIDVLNNLEISTSGTLLATVPEVTNTEKAFIVNYLPAGTQLGETATDVLSVDAVALSFSYGALVKGKGTNITAEALTIWRNAAYLLTGIPVSTTLYNNPALFKQILYINQEGVDAPSPEVSTPGQDPIIKMLEADGNFKVTYLETYSDGNKILDPQFFDLVIAQETLSSGGAFFMPGGKLGVKDIRTPIIYNKSSAFRNGRAVTDADAVATNTQNLSVTVLPENQNHDLYSGIDFSGGDQIRLLAETSESNGNDGGDKAIEIINGLNISTSGTLLATVPEVSNPDQAVVFNFWPKGTQLGESVADVLNVDAFTFSLSYGASVNGDGENVSSEALTIWRNAAYILTGLAVPTTLVANPDFVLNIDKVGEVSAVTSNVRAIGNRIYISNVKSSTEVNIYSLTGALVKTIKTNENADFSFKSGLWIATVKTFEGANAVKLLTK</sequence>
<reference evidence="1 2" key="1">
    <citation type="submission" date="2024-01" db="EMBL/GenBank/DDBJ databases">
        <title>Mariniflexile litorale sp. nov., isolated from the shallow sediments of the Sea of Japan.</title>
        <authorList>
            <person name="Romanenko L."/>
            <person name="Bystritskaya E."/>
            <person name="Isaeva M."/>
        </authorList>
    </citation>
    <scope>NUCLEOTIDE SEQUENCE [LARGE SCALE GENOMIC DNA]</scope>
    <source>
        <strain evidence="1 2">KCTC 32427</strain>
    </source>
</reference>
<gene>
    <name evidence="1" type="ORF">VP395_10460</name>
</gene>
<accession>A0ABV0AD56</accession>
<proteinExistence type="predicted"/>
<comment type="caution">
    <text evidence="1">The sequence shown here is derived from an EMBL/GenBank/DDBJ whole genome shotgun (WGS) entry which is preliminary data.</text>
</comment>
<name>A0ABV0AD56_9FLAO</name>
<organism evidence="1 2">
    <name type="scientific">Mariniflexile soesokkakense</name>
    <dbReference type="NCBI Taxonomy" id="1343160"/>
    <lineage>
        <taxon>Bacteria</taxon>
        <taxon>Pseudomonadati</taxon>
        <taxon>Bacteroidota</taxon>
        <taxon>Flavobacteriia</taxon>
        <taxon>Flavobacteriales</taxon>
        <taxon>Flavobacteriaceae</taxon>
        <taxon>Mariniflexile</taxon>
    </lineage>
</organism>